<keyword evidence="2" id="KW-1185">Reference proteome</keyword>
<dbReference type="Gene3D" id="3.20.20.80">
    <property type="entry name" value="Glycosidases"/>
    <property type="match status" value="1"/>
</dbReference>
<evidence type="ECO:0000313" key="1">
    <source>
        <dbReference type="EMBL" id="TCO55870.1"/>
    </source>
</evidence>
<dbReference type="PANTHER" id="PTHR12631:SF10">
    <property type="entry name" value="BETA-XYLOSIDASE-LIKE PROTEIN-RELATED"/>
    <property type="match status" value="1"/>
</dbReference>
<reference evidence="1 2" key="1">
    <citation type="submission" date="2019-03" db="EMBL/GenBank/DDBJ databases">
        <title>Genomic Encyclopedia of Type Strains, Phase IV (KMG-IV): sequencing the most valuable type-strain genomes for metagenomic binning, comparative biology and taxonomic classification.</title>
        <authorList>
            <person name="Goeker M."/>
        </authorList>
    </citation>
    <scope>NUCLEOTIDE SEQUENCE [LARGE SCALE GENOMIC DNA]</scope>
    <source>
        <strain evidence="1 2">DSM 45934</strain>
    </source>
</reference>
<dbReference type="Proteomes" id="UP000295680">
    <property type="component" value="Unassembled WGS sequence"/>
</dbReference>
<dbReference type="Pfam" id="PF13560">
    <property type="entry name" value="HTH_31"/>
    <property type="match status" value="1"/>
</dbReference>
<proteinExistence type="predicted"/>
<comment type="caution">
    <text evidence="1">The sequence shown here is derived from an EMBL/GenBank/DDBJ whole genome shotgun (WGS) entry which is preliminary data.</text>
</comment>
<gene>
    <name evidence="1" type="ORF">EV192_107293</name>
</gene>
<dbReference type="GO" id="GO:0004553">
    <property type="term" value="F:hydrolase activity, hydrolyzing O-glycosyl compounds"/>
    <property type="evidence" value="ECO:0007669"/>
    <property type="project" value="TreeGrafter"/>
</dbReference>
<dbReference type="InterPro" id="IPR017853">
    <property type="entry name" value="GH"/>
</dbReference>
<dbReference type="InterPro" id="IPR051923">
    <property type="entry name" value="Glycosyl_Hydrolase_39"/>
</dbReference>
<dbReference type="AlphaFoldDB" id="A0A4V2S6F8"/>
<protein>
    <submittedName>
        <fullName evidence="1">Glycosyl hydrolase family 39</fullName>
    </submittedName>
</protein>
<keyword evidence="1" id="KW-0378">Hydrolase</keyword>
<dbReference type="InterPro" id="IPR001387">
    <property type="entry name" value="Cro/C1-type_HTH"/>
</dbReference>
<organism evidence="1 2">
    <name type="scientific">Actinocrispum wychmicini</name>
    <dbReference type="NCBI Taxonomy" id="1213861"/>
    <lineage>
        <taxon>Bacteria</taxon>
        <taxon>Bacillati</taxon>
        <taxon>Actinomycetota</taxon>
        <taxon>Actinomycetes</taxon>
        <taxon>Pseudonocardiales</taxon>
        <taxon>Pseudonocardiaceae</taxon>
        <taxon>Actinocrispum</taxon>
    </lineage>
</organism>
<evidence type="ECO:0000313" key="2">
    <source>
        <dbReference type="Proteomes" id="UP000295680"/>
    </source>
</evidence>
<dbReference type="EMBL" id="SLWS01000007">
    <property type="protein sequence ID" value="TCO55870.1"/>
    <property type="molecule type" value="Genomic_DNA"/>
</dbReference>
<name>A0A4V2S6F8_9PSEU</name>
<sequence>MSHPPVGGDFARFLHELKDRSGRSYQALAAHTGISASALHRYCRGDGVPRQFAVVEKVGMVCGASKAELVELHRLWVLADAHRDLPADRAEPIPVAAPVVTPRTGLKTAVRVALTALLVLTMAAATARRTQPPAAQDITGPSWTRPPTEVRSELFGVTMNSSTGTMPGFRVGSVRLWDSGTRWATIQPRRGEFDWSVLDRLVDGAVRAGLPPLFVLGGTPAWAAPNGPEMAYDDGSRTAPPDDLADWDTFVRALVDRYRGRIDAYELWVMGNHPRYYTGTTETLVEMTRRASQIIKAADPKARVVCPGMGRLWEAEAQRVLQRFAELGGMRHCDVASVKLHQRTASDPPETMLDLLAAIDRAMHQSGVHPTLWNTGTTYDIPLQGSLDDVTATNYAVRFYLVGLYARQVSLERMYFYNWGGTKIPIVLQAEGGAPTRAALAVERLQRWLNRASIRACGHGRAVNLPDNVWQCEFTVAGLTDSDRPRDAVIRWTSRGTATTDAGPRAESITRLDGTTSAVAPGDTVEVTEQPILVHYRRAGE</sequence>
<dbReference type="PANTHER" id="PTHR12631">
    <property type="entry name" value="ALPHA-L-IDURONIDASE"/>
    <property type="match status" value="1"/>
</dbReference>
<accession>A0A4V2S6F8</accession>
<dbReference type="CDD" id="cd00093">
    <property type="entry name" value="HTH_XRE"/>
    <property type="match status" value="1"/>
</dbReference>
<dbReference type="SUPFAM" id="SSF51445">
    <property type="entry name" value="(Trans)glycosidases"/>
    <property type="match status" value="1"/>
</dbReference>